<dbReference type="AlphaFoldDB" id="A0A1F7JRH6"/>
<name>A0A1F7JRH6_9BACT</name>
<reference evidence="2 3" key="1">
    <citation type="journal article" date="2016" name="Nat. Commun.">
        <title>Thousands of microbial genomes shed light on interconnected biogeochemical processes in an aquifer system.</title>
        <authorList>
            <person name="Anantharaman K."/>
            <person name="Brown C.T."/>
            <person name="Hug L.A."/>
            <person name="Sharon I."/>
            <person name="Castelle C.J."/>
            <person name="Probst A.J."/>
            <person name="Thomas B.C."/>
            <person name="Singh A."/>
            <person name="Wilkins M.J."/>
            <person name="Karaoz U."/>
            <person name="Brodie E.L."/>
            <person name="Williams K.H."/>
            <person name="Hubbard S.S."/>
            <person name="Banfield J.F."/>
        </authorList>
    </citation>
    <scope>NUCLEOTIDE SEQUENCE [LARGE SCALE GENOMIC DNA]</scope>
</reference>
<dbReference type="InterPro" id="IPR032820">
    <property type="entry name" value="ATPase_put"/>
</dbReference>
<sequence length="107" mass="12381">MGSDKMKKFSYIDEQGNKRHVNKNLKKTSREDLQWQEVGKYMNLGYYLIVPILFSLVGGVFFDKIFQSRPIFTLSGIIIGTILTFYNLFSLVKSEDASHQHKGRTDI</sequence>
<accession>A0A1F7JRH6</accession>
<dbReference type="Proteomes" id="UP000178039">
    <property type="component" value="Unassembled WGS sequence"/>
</dbReference>
<evidence type="ECO:0008006" key="4">
    <source>
        <dbReference type="Google" id="ProtNLM"/>
    </source>
</evidence>
<organism evidence="2 3">
    <name type="scientific">Candidatus Roizmanbacteria bacterium RIFCSPLOWO2_02_FULL_41_9</name>
    <dbReference type="NCBI Taxonomy" id="1802077"/>
    <lineage>
        <taxon>Bacteria</taxon>
        <taxon>Candidatus Roizmaniibacteriota</taxon>
    </lineage>
</organism>
<feature type="transmembrane region" description="Helical" evidence="1">
    <location>
        <begin position="71"/>
        <end position="89"/>
    </location>
</feature>
<keyword evidence="1" id="KW-0812">Transmembrane</keyword>
<feature type="transmembrane region" description="Helical" evidence="1">
    <location>
        <begin position="44"/>
        <end position="62"/>
    </location>
</feature>
<gene>
    <name evidence="2" type="ORF">A3H86_02800</name>
</gene>
<evidence type="ECO:0000313" key="3">
    <source>
        <dbReference type="Proteomes" id="UP000178039"/>
    </source>
</evidence>
<comment type="caution">
    <text evidence="2">The sequence shown here is derived from an EMBL/GenBank/DDBJ whole genome shotgun (WGS) entry which is preliminary data.</text>
</comment>
<evidence type="ECO:0000256" key="1">
    <source>
        <dbReference type="SAM" id="Phobius"/>
    </source>
</evidence>
<evidence type="ECO:0000313" key="2">
    <source>
        <dbReference type="EMBL" id="OGK58203.1"/>
    </source>
</evidence>
<dbReference type="Pfam" id="PF09527">
    <property type="entry name" value="ATPase_gene1"/>
    <property type="match status" value="1"/>
</dbReference>
<proteinExistence type="predicted"/>
<keyword evidence="1" id="KW-0472">Membrane</keyword>
<dbReference type="EMBL" id="MGBB01000020">
    <property type="protein sequence ID" value="OGK58203.1"/>
    <property type="molecule type" value="Genomic_DNA"/>
</dbReference>
<protein>
    <recommendedName>
        <fullName evidence="4">AtpZ/AtpI family protein</fullName>
    </recommendedName>
</protein>
<keyword evidence="1" id="KW-1133">Transmembrane helix</keyword>